<dbReference type="Proteomes" id="UP000000374">
    <property type="component" value="Chromosome"/>
</dbReference>
<evidence type="ECO:0000313" key="3">
    <source>
        <dbReference type="Proteomes" id="UP000000374"/>
    </source>
</evidence>
<feature type="compositionally biased region" description="Basic and acidic residues" evidence="1">
    <location>
        <begin position="1"/>
        <end position="13"/>
    </location>
</feature>
<dbReference type="KEGG" id="vei:Veis_4034"/>
<dbReference type="STRING" id="391735.Veis_4034"/>
<protein>
    <submittedName>
        <fullName evidence="2">Uncharacterized protein</fullName>
    </submittedName>
</protein>
<evidence type="ECO:0000256" key="1">
    <source>
        <dbReference type="SAM" id="MobiDB-lite"/>
    </source>
</evidence>
<proteinExistence type="predicted"/>
<evidence type="ECO:0000313" key="2">
    <source>
        <dbReference type="EMBL" id="ABM59739.1"/>
    </source>
</evidence>
<feature type="region of interest" description="Disordered" evidence="1">
    <location>
        <begin position="1"/>
        <end position="22"/>
    </location>
</feature>
<name>A1WQ32_VEREI</name>
<dbReference type="HOGENOM" id="CLU_2496988_0_0_4"/>
<organism evidence="2 3">
    <name type="scientific">Verminephrobacter eiseniae (strain EF01-2)</name>
    <dbReference type="NCBI Taxonomy" id="391735"/>
    <lineage>
        <taxon>Bacteria</taxon>
        <taxon>Pseudomonadati</taxon>
        <taxon>Pseudomonadota</taxon>
        <taxon>Betaproteobacteria</taxon>
        <taxon>Burkholderiales</taxon>
        <taxon>Comamonadaceae</taxon>
        <taxon>Verminephrobacter</taxon>
    </lineage>
</organism>
<dbReference type="EMBL" id="CP000542">
    <property type="protein sequence ID" value="ABM59739.1"/>
    <property type="molecule type" value="Genomic_DNA"/>
</dbReference>
<dbReference type="AlphaFoldDB" id="A1WQ32"/>
<reference evidence="3" key="1">
    <citation type="submission" date="2006-12" db="EMBL/GenBank/DDBJ databases">
        <title>Complete sequence of chromosome 1 of Verminephrobacter eiseniae EF01-2.</title>
        <authorList>
            <person name="Copeland A."/>
            <person name="Lucas S."/>
            <person name="Lapidus A."/>
            <person name="Barry K."/>
            <person name="Detter J.C."/>
            <person name="Glavina del Rio T."/>
            <person name="Dalin E."/>
            <person name="Tice H."/>
            <person name="Pitluck S."/>
            <person name="Chertkov O."/>
            <person name="Brettin T."/>
            <person name="Bruce D."/>
            <person name="Han C."/>
            <person name="Tapia R."/>
            <person name="Gilna P."/>
            <person name="Schmutz J."/>
            <person name="Larimer F."/>
            <person name="Land M."/>
            <person name="Hauser L."/>
            <person name="Kyrpides N."/>
            <person name="Kim E."/>
            <person name="Stahl D."/>
            <person name="Richardson P."/>
        </authorList>
    </citation>
    <scope>NUCLEOTIDE SEQUENCE [LARGE SCALE GENOMIC DNA]</scope>
    <source>
        <strain evidence="3">EF01-2</strain>
    </source>
</reference>
<sequence>MPWPRPAKEETRENGTAPERQAGNVLHIWREQPGAAVTLCPSDEQIGRAVSRCMAPGPCAAVANPVLACLLRHCYAHHPPLKETAP</sequence>
<accession>A1WQ32</accession>
<gene>
    <name evidence="2" type="ordered locus">Veis_4034</name>
</gene>
<keyword evidence="3" id="KW-1185">Reference proteome</keyword>